<evidence type="ECO:0000256" key="2">
    <source>
        <dbReference type="ARBA" id="ARBA00022729"/>
    </source>
</evidence>
<comment type="similarity">
    <text evidence="1">Belongs to the thioredoxin family. DsbA subfamily.</text>
</comment>
<keyword evidence="6" id="KW-0812">Transmembrane</keyword>
<evidence type="ECO:0000313" key="8">
    <source>
        <dbReference type="EMBL" id="CAB4549767.1"/>
    </source>
</evidence>
<dbReference type="Pfam" id="PF13462">
    <property type="entry name" value="Thioredoxin_4"/>
    <property type="match status" value="1"/>
</dbReference>
<dbReference type="PANTHER" id="PTHR13887">
    <property type="entry name" value="GLUTATHIONE S-TRANSFERASE KAPPA"/>
    <property type="match status" value="1"/>
</dbReference>
<reference evidence="8" key="1">
    <citation type="submission" date="2020-05" db="EMBL/GenBank/DDBJ databases">
        <authorList>
            <person name="Chiriac C."/>
            <person name="Salcher M."/>
            <person name="Ghai R."/>
            <person name="Kavagutti S V."/>
        </authorList>
    </citation>
    <scope>NUCLEOTIDE SEQUENCE</scope>
</reference>
<sequence length="228" mass="24387">MASQKDSKKSQDTVTRNIVIGTVAFVLIFVGGGIALSKQTESKISQAIPSAVDESNGYGITFNKGLTGVPKIDIYEDFQCPYCKQFESANLKYIDSLIDEKKAVVTYHILSFVGPESVVAANASACSADENKFLSFHGTMYANQPATENSGEWSKERVIAIAAAAGISSSTFTDCVNKGEYLGWAQKVAEAAVASKINSTPTVLLNGKDLKDTINIYNAAQFRSAIEG</sequence>
<dbReference type="PANTHER" id="PTHR13887:SF14">
    <property type="entry name" value="DISULFIDE BOND FORMATION PROTEIN D"/>
    <property type="match status" value="1"/>
</dbReference>
<dbReference type="AlphaFoldDB" id="A0A6J6CEN6"/>
<organism evidence="8">
    <name type="scientific">freshwater metagenome</name>
    <dbReference type="NCBI Taxonomy" id="449393"/>
    <lineage>
        <taxon>unclassified sequences</taxon>
        <taxon>metagenomes</taxon>
        <taxon>ecological metagenomes</taxon>
    </lineage>
</organism>
<keyword evidence="4" id="KW-1015">Disulfide bond</keyword>
<keyword evidence="3" id="KW-0560">Oxidoreductase</keyword>
<protein>
    <submittedName>
        <fullName evidence="8">Unannotated protein</fullName>
    </submittedName>
</protein>
<keyword evidence="6" id="KW-0472">Membrane</keyword>
<evidence type="ECO:0000256" key="4">
    <source>
        <dbReference type="ARBA" id="ARBA00023157"/>
    </source>
</evidence>
<evidence type="ECO:0000256" key="3">
    <source>
        <dbReference type="ARBA" id="ARBA00023002"/>
    </source>
</evidence>
<accession>A0A6J6CEN6</accession>
<dbReference type="GO" id="GO:0016491">
    <property type="term" value="F:oxidoreductase activity"/>
    <property type="evidence" value="ECO:0007669"/>
    <property type="project" value="UniProtKB-KW"/>
</dbReference>
<feature type="transmembrane region" description="Helical" evidence="6">
    <location>
        <begin position="18"/>
        <end position="36"/>
    </location>
</feature>
<dbReference type="InterPro" id="IPR036249">
    <property type="entry name" value="Thioredoxin-like_sf"/>
</dbReference>
<name>A0A6J6CEN6_9ZZZZ</name>
<evidence type="ECO:0000259" key="7">
    <source>
        <dbReference type="Pfam" id="PF13462"/>
    </source>
</evidence>
<keyword evidence="2" id="KW-0732">Signal</keyword>
<evidence type="ECO:0000256" key="6">
    <source>
        <dbReference type="SAM" id="Phobius"/>
    </source>
</evidence>
<gene>
    <name evidence="8" type="ORF">UFOPK1440_01055</name>
    <name evidence="9" type="ORF">UFOPK1946_00732</name>
</gene>
<dbReference type="EMBL" id="CAEZSP010000072">
    <property type="protein sequence ID" value="CAB4549767.1"/>
    <property type="molecule type" value="Genomic_DNA"/>
</dbReference>
<dbReference type="SUPFAM" id="SSF52833">
    <property type="entry name" value="Thioredoxin-like"/>
    <property type="match status" value="1"/>
</dbReference>
<evidence type="ECO:0000256" key="1">
    <source>
        <dbReference type="ARBA" id="ARBA00005791"/>
    </source>
</evidence>
<dbReference type="CDD" id="cd02972">
    <property type="entry name" value="DsbA_family"/>
    <property type="match status" value="1"/>
</dbReference>
<dbReference type="EMBL" id="CAEZVG010000035">
    <property type="protein sequence ID" value="CAB4624336.1"/>
    <property type="molecule type" value="Genomic_DNA"/>
</dbReference>
<evidence type="ECO:0000313" key="9">
    <source>
        <dbReference type="EMBL" id="CAB4624336.1"/>
    </source>
</evidence>
<keyword evidence="5" id="KW-0676">Redox-active center</keyword>
<evidence type="ECO:0000256" key="5">
    <source>
        <dbReference type="ARBA" id="ARBA00023284"/>
    </source>
</evidence>
<proteinExistence type="inferred from homology"/>
<keyword evidence="6" id="KW-1133">Transmembrane helix</keyword>
<feature type="domain" description="Thioredoxin-like fold" evidence="7">
    <location>
        <begin position="71"/>
        <end position="215"/>
    </location>
</feature>
<dbReference type="Gene3D" id="3.40.30.10">
    <property type="entry name" value="Glutaredoxin"/>
    <property type="match status" value="1"/>
</dbReference>
<dbReference type="InterPro" id="IPR012336">
    <property type="entry name" value="Thioredoxin-like_fold"/>
</dbReference>